<keyword evidence="5" id="KW-1185">Reference proteome</keyword>
<dbReference type="STRING" id="54262.CHITON_1223"/>
<dbReference type="Proteomes" id="UP000250189">
    <property type="component" value="Chromosome"/>
</dbReference>
<sequence>MKMRILTIFILAVFLLQFSHGVILIPLSLLSIFSFSLGAVFLAILGAYLIATGATGILGVMTMALALLAVEVGELERIKAPASHYLIATLSVGLAIPLYLITLGLSTLKFPLDVTWIAVVFAFALYIFIRQSLFNG</sequence>
<keyword evidence="1" id="KW-1133">Transmembrane helix</keyword>
<evidence type="ECO:0000313" key="5">
    <source>
        <dbReference type="Proteomes" id="UP000250189"/>
    </source>
</evidence>
<evidence type="ECO:0000313" key="3">
    <source>
        <dbReference type="EMBL" id="CUX78002.1"/>
    </source>
</evidence>
<feature type="transmembrane region" description="Helical" evidence="1">
    <location>
        <begin position="37"/>
        <end position="70"/>
    </location>
</feature>
<accession>A0A160VSW5</accession>
<reference evidence="2 5" key="3">
    <citation type="submission" date="2016-04" db="EMBL/GenBank/DDBJ databases">
        <title>Complete genome sequence of Thermococcus chitonophagus type strain GC74.</title>
        <authorList>
            <person name="Oger P.M."/>
        </authorList>
    </citation>
    <scope>NUCLEOTIDE SEQUENCE [LARGE SCALE GENOMIC DNA]</scope>
    <source>
        <strain evidence="2 5">GC74</strain>
    </source>
</reference>
<reference evidence="4" key="1">
    <citation type="submission" date="2016-01" db="EMBL/GenBank/DDBJ databases">
        <authorList>
            <person name="Vorgias C.E."/>
        </authorList>
    </citation>
    <scope>NUCLEOTIDE SEQUENCE [LARGE SCALE GENOMIC DNA]</scope>
</reference>
<dbReference type="EMBL" id="LN999010">
    <property type="protein sequence ID" value="CUX78002.1"/>
    <property type="molecule type" value="Genomic_DNA"/>
</dbReference>
<proteinExistence type="predicted"/>
<dbReference type="KEGG" id="tch:CHITON_1223"/>
<gene>
    <name evidence="2" type="ORF">A3L04_09935</name>
    <name evidence="3" type="ORF">CHITON_1223</name>
</gene>
<dbReference type="Proteomes" id="UP000093069">
    <property type="component" value="Chromosome I"/>
</dbReference>
<keyword evidence="1" id="KW-0812">Transmembrane</keyword>
<dbReference type="EMBL" id="CP015193">
    <property type="protein sequence ID" value="ASJ17367.1"/>
    <property type="molecule type" value="Genomic_DNA"/>
</dbReference>
<protein>
    <submittedName>
        <fullName evidence="3">Uncharacterized protein</fullName>
    </submittedName>
</protein>
<keyword evidence="1" id="KW-0472">Membrane</keyword>
<feature type="transmembrane region" description="Helical" evidence="1">
    <location>
        <begin position="82"/>
        <end position="104"/>
    </location>
</feature>
<name>A0A160VSW5_9EURY</name>
<dbReference type="AlphaFoldDB" id="A0A160VSW5"/>
<dbReference type="GeneID" id="33322902"/>
<dbReference type="RefSeq" id="WP_068577727.1">
    <property type="nucleotide sequence ID" value="NZ_CP015193.1"/>
</dbReference>
<feature type="transmembrane region" description="Helical" evidence="1">
    <location>
        <begin position="110"/>
        <end position="129"/>
    </location>
</feature>
<evidence type="ECO:0000313" key="4">
    <source>
        <dbReference type="Proteomes" id="UP000093069"/>
    </source>
</evidence>
<reference evidence="3" key="2">
    <citation type="submission" date="2016-01" db="EMBL/GenBank/DDBJ databases">
        <authorList>
            <person name="Oliw E.H."/>
        </authorList>
    </citation>
    <scope>NUCLEOTIDE SEQUENCE</scope>
    <source>
        <strain evidence="3">1</strain>
    </source>
</reference>
<evidence type="ECO:0000256" key="1">
    <source>
        <dbReference type="SAM" id="Phobius"/>
    </source>
</evidence>
<organism evidence="3 4">
    <name type="scientific">Thermococcus chitonophagus</name>
    <dbReference type="NCBI Taxonomy" id="54262"/>
    <lineage>
        <taxon>Archaea</taxon>
        <taxon>Methanobacteriati</taxon>
        <taxon>Methanobacteriota</taxon>
        <taxon>Thermococci</taxon>
        <taxon>Thermococcales</taxon>
        <taxon>Thermococcaceae</taxon>
        <taxon>Thermococcus</taxon>
    </lineage>
</organism>
<evidence type="ECO:0000313" key="2">
    <source>
        <dbReference type="EMBL" id="ASJ17367.1"/>
    </source>
</evidence>